<evidence type="ECO:0000313" key="2">
    <source>
        <dbReference type="EMBL" id="KGN44898.1"/>
    </source>
</evidence>
<reference evidence="2 3" key="2">
    <citation type="journal article" date="2009" name="PLoS ONE">
        <title>An integrated genetic and cytogenetic map of the cucumber genome.</title>
        <authorList>
            <person name="Ren Y."/>
            <person name="Zhang Z."/>
            <person name="Liu J."/>
            <person name="Staub J.E."/>
            <person name="Han Y."/>
            <person name="Cheng Z."/>
            <person name="Li X."/>
            <person name="Lu J."/>
            <person name="Miao H."/>
            <person name="Kang H."/>
            <person name="Xie B."/>
            <person name="Gu X."/>
            <person name="Wang X."/>
            <person name="Du Y."/>
            <person name="Jin W."/>
            <person name="Huang S."/>
        </authorList>
    </citation>
    <scope>NUCLEOTIDE SEQUENCE [LARGE SCALE GENOMIC DNA]</scope>
    <source>
        <strain evidence="3">cv. 9930</strain>
    </source>
</reference>
<protein>
    <submittedName>
        <fullName evidence="2">Uncharacterized protein</fullName>
    </submittedName>
</protein>
<reference evidence="2 3" key="4">
    <citation type="journal article" date="2011" name="BMC Genomics">
        <title>RNA-Seq improves annotation of protein-coding genes in the cucumber genome.</title>
        <authorList>
            <person name="Li Z."/>
            <person name="Zhang Z."/>
            <person name="Yan P."/>
            <person name="Huang S."/>
            <person name="Fei Z."/>
            <person name="Lin K."/>
        </authorList>
    </citation>
    <scope>NUCLEOTIDE SEQUENCE [LARGE SCALE GENOMIC DNA]</scope>
    <source>
        <strain evidence="3">cv. 9930</strain>
    </source>
</reference>
<feature type="region of interest" description="Disordered" evidence="1">
    <location>
        <begin position="1"/>
        <end position="26"/>
    </location>
</feature>
<accession>A0A0A0K5Y4</accession>
<dbReference type="Proteomes" id="UP000029981">
    <property type="component" value="Chromosome 7"/>
</dbReference>
<feature type="compositionally biased region" description="Basic and acidic residues" evidence="1">
    <location>
        <begin position="1"/>
        <end position="14"/>
    </location>
</feature>
<evidence type="ECO:0000313" key="3">
    <source>
        <dbReference type="Proteomes" id="UP000029981"/>
    </source>
</evidence>
<dbReference type="AlphaFoldDB" id="A0A0A0K5Y4"/>
<gene>
    <name evidence="2" type="ORF">Csa_7G394670</name>
</gene>
<reference evidence="2 3" key="1">
    <citation type="journal article" date="2009" name="Nat. Genet.">
        <title>The genome of the cucumber, Cucumis sativus L.</title>
        <authorList>
            <person name="Huang S."/>
            <person name="Li R."/>
            <person name="Zhang Z."/>
            <person name="Li L."/>
            <person name="Gu X."/>
            <person name="Fan W."/>
            <person name="Lucas W.J."/>
            <person name="Wang X."/>
            <person name="Xie B."/>
            <person name="Ni P."/>
            <person name="Ren Y."/>
            <person name="Zhu H."/>
            <person name="Li J."/>
            <person name="Lin K."/>
            <person name="Jin W."/>
            <person name="Fei Z."/>
            <person name="Li G."/>
            <person name="Staub J."/>
            <person name="Kilian A."/>
            <person name="van der Vossen E.A."/>
            <person name="Wu Y."/>
            <person name="Guo J."/>
            <person name="He J."/>
            <person name="Jia Z."/>
            <person name="Ren Y."/>
            <person name="Tian G."/>
            <person name="Lu Y."/>
            <person name="Ruan J."/>
            <person name="Qian W."/>
            <person name="Wang M."/>
            <person name="Huang Q."/>
            <person name="Li B."/>
            <person name="Xuan Z."/>
            <person name="Cao J."/>
            <person name="Asan"/>
            <person name="Wu Z."/>
            <person name="Zhang J."/>
            <person name="Cai Q."/>
            <person name="Bai Y."/>
            <person name="Zhao B."/>
            <person name="Han Y."/>
            <person name="Li Y."/>
            <person name="Li X."/>
            <person name="Wang S."/>
            <person name="Shi Q."/>
            <person name="Liu S."/>
            <person name="Cho W.K."/>
            <person name="Kim J.Y."/>
            <person name="Xu Y."/>
            <person name="Heller-Uszynska K."/>
            <person name="Miao H."/>
            <person name="Cheng Z."/>
            <person name="Zhang S."/>
            <person name="Wu J."/>
            <person name="Yang Y."/>
            <person name="Kang H."/>
            <person name="Li M."/>
            <person name="Liang H."/>
            <person name="Ren X."/>
            <person name="Shi Z."/>
            <person name="Wen M."/>
            <person name="Jian M."/>
            <person name="Yang H."/>
            <person name="Zhang G."/>
            <person name="Yang Z."/>
            <person name="Chen R."/>
            <person name="Liu S."/>
            <person name="Li J."/>
            <person name="Ma L."/>
            <person name="Liu H."/>
            <person name="Zhou Y."/>
            <person name="Zhao J."/>
            <person name="Fang X."/>
            <person name="Li G."/>
            <person name="Fang L."/>
            <person name="Li Y."/>
            <person name="Liu D."/>
            <person name="Zheng H."/>
            <person name="Zhang Y."/>
            <person name="Qin N."/>
            <person name="Li Z."/>
            <person name="Yang G."/>
            <person name="Yang S."/>
            <person name="Bolund L."/>
            <person name="Kristiansen K."/>
            <person name="Zheng H."/>
            <person name="Li S."/>
            <person name="Zhang X."/>
            <person name="Yang H."/>
            <person name="Wang J."/>
            <person name="Sun R."/>
            <person name="Zhang B."/>
            <person name="Jiang S."/>
            <person name="Wang J."/>
            <person name="Du Y."/>
            <person name="Li S."/>
        </authorList>
    </citation>
    <scope>NUCLEOTIDE SEQUENCE [LARGE SCALE GENOMIC DNA]</scope>
    <source>
        <strain evidence="3">cv. 9930</strain>
    </source>
</reference>
<dbReference type="Gramene" id="KGN44898">
    <property type="protein sequence ID" value="KGN44898"/>
    <property type="gene ID" value="Csa_7G394670"/>
</dbReference>
<reference evidence="2 3" key="3">
    <citation type="journal article" date="2010" name="BMC Genomics">
        <title>Transcriptome sequencing and comparative analysis of cucumber flowers with different sex types.</title>
        <authorList>
            <person name="Guo S."/>
            <person name="Zheng Y."/>
            <person name="Joung J.G."/>
            <person name="Liu S."/>
            <person name="Zhang Z."/>
            <person name="Crasta O.R."/>
            <person name="Sobral B.W."/>
            <person name="Xu Y."/>
            <person name="Huang S."/>
            <person name="Fei Z."/>
        </authorList>
    </citation>
    <scope>NUCLEOTIDE SEQUENCE [LARGE SCALE GENOMIC DNA]</scope>
    <source>
        <strain evidence="3">cv. 9930</strain>
    </source>
</reference>
<keyword evidence="3" id="KW-1185">Reference proteome</keyword>
<proteinExistence type="predicted"/>
<dbReference type="EMBL" id="CM002928">
    <property type="protein sequence ID" value="KGN44898.1"/>
    <property type="molecule type" value="Genomic_DNA"/>
</dbReference>
<sequence length="71" mass="7995">MGVEKRNEKGEERKGKRGNGSEGHNEAKKRCAALILLGEMKRIVGFLCSFGKWSDHHFIFILPLPAQEGKE</sequence>
<name>A0A0A0K5Y4_CUCSA</name>
<organism evidence="2 3">
    <name type="scientific">Cucumis sativus</name>
    <name type="common">Cucumber</name>
    <dbReference type="NCBI Taxonomy" id="3659"/>
    <lineage>
        <taxon>Eukaryota</taxon>
        <taxon>Viridiplantae</taxon>
        <taxon>Streptophyta</taxon>
        <taxon>Embryophyta</taxon>
        <taxon>Tracheophyta</taxon>
        <taxon>Spermatophyta</taxon>
        <taxon>Magnoliopsida</taxon>
        <taxon>eudicotyledons</taxon>
        <taxon>Gunneridae</taxon>
        <taxon>Pentapetalae</taxon>
        <taxon>rosids</taxon>
        <taxon>fabids</taxon>
        <taxon>Cucurbitales</taxon>
        <taxon>Cucurbitaceae</taxon>
        <taxon>Benincaseae</taxon>
        <taxon>Cucumis</taxon>
    </lineage>
</organism>
<evidence type="ECO:0000256" key="1">
    <source>
        <dbReference type="SAM" id="MobiDB-lite"/>
    </source>
</evidence>